<reference evidence="13" key="1">
    <citation type="submission" date="2016-10" db="EMBL/GenBank/DDBJ databases">
        <authorList>
            <person name="Varghese N."/>
            <person name="Submissions S."/>
        </authorList>
    </citation>
    <scope>NUCLEOTIDE SEQUENCE [LARGE SCALE GENOMIC DNA]</scope>
    <source>
        <strain evidence="13">DSM 16995</strain>
    </source>
</reference>
<dbReference type="Gene3D" id="3.10.50.40">
    <property type="match status" value="1"/>
</dbReference>
<comment type="function">
    <text evidence="8">Also involved in hydrogenase metallocenter assembly, probably by participating in the nickel insertion step. This function in hydrogenase biosynthesis requires chaperone activity and the presence of the metal-binding domain, but not PPIase activity.</text>
</comment>
<evidence type="ECO:0000256" key="6">
    <source>
        <dbReference type="ARBA" id="ARBA00023186"/>
    </source>
</evidence>
<dbReference type="PANTHER" id="PTHR47861">
    <property type="entry name" value="FKBP-TYPE PEPTIDYL-PROLYL CIS-TRANS ISOMERASE SLYD"/>
    <property type="match status" value="1"/>
</dbReference>
<dbReference type="EC" id="5.2.1.8" evidence="10"/>
<keyword evidence="13" id="KW-1185">Reference proteome</keyword>
<evidence type="ECO:0000256" key="8">
    <source>
        <dbReference type="ARBA" id="ARBA00037071"/>
    </source>
</evidence>
<dbReference type="InterPro" id="IPR046357">
    <property type="entry name" value="PPIase_dom_sf"/>
</dbReference>
<dbReference type="GO" id="GO:0042026">
    <property type="term" value="P:protein refolding"/>
    <property type="evidence" value="ECO:0007669"/>
    <property type="project" value="UniProtKB-ARBA"/>
</dbReference>
<evidence type="ECO:0000313" key="13">
    <source>
        <dbReference type="Proteomes" id="UP000199053"/>
    </source>
</evidence>
<evidence type="ECO:0000313" key="12">
    <source>
        <dbReference type="EMBL" id="SDK43965.1"/>
    </source>
</evidence>
<feature type="domain" description="PPIase FKBP-type" evidence="11">
    <location>
        <begin position="7"/>
        <end position="88"/>
    </location>
</feature>
<evidence type="ECO:0000256" key="1">
    <source>
        <dbReference type="ARBA" id="ARBA00000971"/>
    </source>
</evidence>
<evidence type="ECO:0000256" key="4">
    <source>
        <dbReference type="ARBA" id="ARBA00022490"/>
    </source>
</evidence>
<keyword evidence="4" id="KW-0963">Cytoplasm</keyword>
<evidence type="ECO:0000259" key="11">
    <source>
        <dbReference type="PROSITE" id="PS50059"/>
    </source>
</evidence>
<dbReference type="PANTHER" id="PTHR47861:SF3">
    <property type="entry name" value="FKBP-TYPE PEPTIDYL-PROLYL CIS-TRANS ISOMERASE SLYD"/>
    <property type="match status" value="1"/>
</dbReference>
<dbReference type="PROSITE" id="PS50059">
    <property type="entry name" value="FKBP_PPIASE"/>
    <property type="match status" value="1"/>
</dbReference>
<accession>A0A1G9BYD3</accession>
<evidence type="ECO:0000256" key="7">
    <source>
        <dbReference type="ARBA" id="ARBA00023235"/>
    </source>
</evidence>
<keyword evidence="7 9" id="KW-0413">Isomerase</keyword>
<evidence type="ECO:0000256" key="10">
    <source>
        <dbReference type="RuleBase" id="RU003915"/>
    </source>
</evidence>
<dbReference type="RefSeq" id="WP_092157820.1">
    <property type="nucleotide sequence ID" value="NZ_FNGA01000001.1"/>
</dbReference>
<dbReference type="OrthoDB" id="9808891at2"/>
<evidence type="ECO:0000256" key="2">
    <source>
        <dbReference type="ARBA" id="ARBA00004496"/>
    </source>
</evidence>
<dbReference type="SUPFAM" id="SSF54534">
    <property type="entry name" value="FKBP-like"/>
    <property type="match status" value="1"/>
</dbReference>
<dbReference type="Pfam" id="PF00254">
    <property type="entry name" value="FKBP_C"/>
    <property type="match status" value="1"/>
</dbReference>
<dbReference type="AlphaFoldDB" id="A0A1G9BYD3"/>
<comment type="similarity">
    <text evidence="3 10">Belongs to the FKBP-type PPIase family.</text>
</comment>
<evidence type="ECO:0000256" key="5">
    <source>
        <dbReference type="ARBA" id="ARBA00023110"/>
    </source>
</evidence>
<keyword evidence="5 9" id="KW-0697">Rotamase</keyword>
<dbReference type="InterPro" id="IPR001179">
    <property type="entry name" value="PPIase_FKBP_dom"/>
</dbReference>
<dbReference type="STRING" id="246191.SAMN05660337_0453"/>
<protein>
    <recommendedName>
        <fullName evidence="10">Peptidyl-prolyl cis-trans isomerase</fullName>
        <ecNumber evidence="10">5.2.1.8</ecNumber>
    </recommendedName>
</protein>
<proteinExistence type="inferred from homology"/>
<sequence>MSQAKDGDKIRVHYTGSLEDGTEFDSSYKRGEPLEIVLGQGMLIKGFEDAVLGLEGGGKVKTTISPEDGYGPYHEEHTFEVERSQIPPEINPEVGMMLQVNTEQGVTNVTIKSATDDKVVLDGNHPLAGQTMIFEIELVEILAS</sequence>
<comment type="subcellular location">
    <subcellularLocation>
        <location evidence="2">Cytoplasm</location>
    </subcellularLocation>
</comment>
<evidence type="ECO:0000256" key="3">
    <source>
        <dbReference type="ARBA" id="ARBA00006577"/>
    </source>
</evidence>
<dbReference type="GO" id="GO:0005737">
    <property type="term" value="C:cytoplasm"/>
    <property type="evidence" value="ECO:0007669"/>
    <property type="project" value="UniProtKB-SubCell"/>
</dbReference>
<gene>
    <name evidence="12" type="ORF">SAMN05660337_0453</name>
</gene>
<dbReference type="EMBL" id="FNGA01000001">
    <property type="protein sequence ID" value="SDK43965.1"/>
    <property type="molecule type" value="Genomic_DNA"/>
</dbReference>
<dbReference type="Proteomes" id="UP000199053">
    <property type="component" value="Unassembled WGS sequence"/>
</dbReference>
<evidence type="ECO:0000256" key="9">
    <source>
        <dbReference type="PROSITE-ProRule" id="PRU00277"/>
    </source>
</evidence>
<organism evidence="12 13">
    <name type="scientific">Maridesulfovibrio ferrireducens</name>
    <dbReference type="NCBI Taxonomy" id="246191"/>
    <lineage>
        <taxon>Bacteria</taxon>
        <taxon>Pseudomonadati</taxon>
        <taxon>Thermodesulfobacteriota</taxon>
        <taxon>Desulfovibrionia</taxon>
        <taxon>Desulfovibrionales</taxon>
        <taxon>Desulfovibrionaceae</taxon>
        <taxon>Maridesulfovibrio</taxon>
    </lineage>
</organism>
<name>A0A1G9BYD3_9BACT</name>
<comment type="catalytic activity">
    <reaction evidence="1 9 10">
        <text>[protein]-peptidylproline (omega=180) = [protein]-peptidylproline (omega=0)</text>
        <dbReference type="Rhea" id="RHEA:16237"/>
        <dbReference type="Rhea" id="RHEA-COMP:10747"/>
        <dbReference type="Rhea" id="RHEA-COMP:10748"/>
        <dbReference type="ChEBI" id="CHEBI:83833"/>
        <dbReference type="ChEBI" id="CHEBI:83834"/>
        <dbReference type="EC" id="5.2.1.8"/>
    </reaction>
</comment>
<dbReference type="GO" id="GO:0003755">
    <property type="term" value="F:peptidyl-prolyl cis-trans isomerase activity"/>
    <property type="evidence" value="ECO:0007669"/>
    <property type="project" value="UniProtKB-UniRule"/>
</dbReference>
<keyword evidence="6" id="KW-0143">Chaperone</keyword>